<gene>
    <name evidence="1" type="ORF">ESB04_01415</name>
</gene>
<evidence type="ECO:0000313" key="1">
    <source>
        <dbReference type="EMBL" id="RXK52336.1"/>
    </source>
</evidence>
<comment type="caution">
    <text evidence="1">The sequence shown here is derived from an EMBL/GenBank/DDBJ whole genome shotgun (WGS) entry which is preliminary data.</text>
</comment>
<dbReference type="EMBL" id="SDHY01000001">
    <property type="protein sequence ID" value="RXK52336.1"/>
    <property type="molecule type" value="Genomic_DNA"/>
</dbReference>
<keyword evidence="2" id="KW-1185">Reference proteome</keyword>
<dbReference type="InterPro" id="IPR023614">
    <property type="entry name" value="Porin_dom_sf"/>
</dbReference>
<dbReference type="Gene3D" id="2.40.160.10">
    <property type="entry name" value="Porin"/>
    <property type="match status" value="1"/>
</dbReference>
<dbReference type="Proteomes" id="UP000289455">
    <property type="component" value="Unassembled WGS sequence"/>
</dbReference>
<organism evidence="1 2">
    <name type="scientific">Aquirufa rosea</name>
    <dbReference type="NCBI Taxonomy" id="2509241"/>
    <lineage>
        <taxon>Bacteria</taxon>
        <taxon>Pseudomonadati</taxon>
        <taxon>Bacteroidota</taxon>
        <taxon>Cytophagia</taxon>
        <taxon>Cytophagales</taxon>
        <taxon>Flectobacillaceae</taxon>
        <taxon>Aquirufa</taxon>
    </lineage>
</organism>
<protein>
    <submittedName>
        <fullName evidence="1">Porin</fullName>
    </submittedName>
</protein>
<dbReference type="RefSeq" id="WP_129025494.1">
    <property type="nucleotide sequence ID" value="NZ_SDHY01000001.1"/>
</dbReference>
<proteinExistence type="predicted"/>
<dbReference type="Pfam" id="PF07642">
    <property type="entry name" value="BBP2"/>
    <property type="match status" value="1"/>
</dbReference>
<name>A0A4Q1C2C9_9BACT</name>
<reference evidence="1 2" key="1">
    <citation type="submission" date="2019-01" db="EMBL/GenBank/DDBJ databases">
        <title>Cytophagaceae bacterium strain CAR-16.</title>
        <authorList>
            <person name="Chen W.-M."/>
        </authorList>
    </citation>
    <scope>NUCLEOTIDE SEQUENCE [LARGE SCALE GENOMIC DNA]</scope>
    <source>
        <strain evidence="1 2">CAR-16</strain>
    </source>
</reference>
<dbReference type="SUPFAM" id="SSF56935">
    <property type="entry name" value="Porins"/>
    <property type="match status" value="1"/>
</dbReference>
<evidence type="ECO:0000313" key="2">
    <source>
        <dbReference type="Proteomes" id="UP000289455"/>
    </source>
</evidence>
<accession>A0A4Q1C2C9</accession>
<dbReference type="AlphaFoldDB" id="A0A4Q1C2C9"/>
<dbReference type="OrthoDB" id="1114561at2"/>
<sequence length="384" mass="41553">MKKSIFTLLLSGICFLGFSQEKEAESSKFTFSGYIDSYYMLNFNNPINRSNLGVAGNERAFDQKSNQFSLGLVQTKMGYSTKTSDVVVDLTFGPNADLGQYGNVIGPLGAGKATTALAIKQAYFNWKPNDKWTFTVGQFGTHIGYEVIDAPVNYNYSLSNLFNNGPFYHIGAKASYAFSDKSALMLGVVNNVDNLNDNNAAKGLIGQFFLAPKEGWNVYINGITSNESATLANGKDDSGSYNLLDLTTSYQISPKYLIGLNAAYGSQTGDFQGGGNVGNSKTWGGVALYSNYAFTDHFSLGARYEVFDNTSGARALRGINAAGETVGTDVNSFTLTGTFTTAEGHLLIKPELRTDSFKTAQFVDGDGKSQKSQATFATVFIYKF</sequence>
<dbReference type="InterPro" id="IPR011486">
    <property type="entry name" value="BBP2"/>
</dbReference>